<keyword evidence="3" id="KW-1185">Reference proteome</keyword>
<organism evidence="2 3">
    <name type="scientific">Hesseltinella vesiculosa</name>
    <dbReference type="NCBI Taxonomy" id="101127"/>
    <lineage>
        <taxon>Eukaryota</taxon>
        <taxon>Fungi</taxon>
        <taxon>Fungi incertae sedis</taxon>
        <taxon>Mucoromycota</taxon>
        <taxon>Mucoromycotina</taxon>
        <taxon>Mucoromycetes</taxon>
        <taxon>Mucorales</taxon>
        <taxon>Cunninghamellaceae</taxon>
        <taxon>Hesseltinella</taxon>
    </lineage>
</organism>
<evidence type="ECO:0000313" key="3">
    <source>
        <dbReference type="Proteomes" id="UP000242146"/>
    </source>
</evidence>
<name>A0A1X2GF24_9FUNG</name>
<accession>A0A1X2GF24</accession>
<dbReference type="EMBL" id="MCGT01000018">
    <property type="protein sequence ID" value="ORX52340.1"/>
    <property type="molecule type" value="Genomic_DNA"/>
</dbReference>
<dbReference type="AlphaFoldDB" id="A0A1X2GF24"/>
<reference evidence="2 3" key="1">
    <citation type="submission" date="2016-07" db="EMBL/GenBank/DDBJ databases">
        <title>Pervasive Adenine N6-methylation of Active Genes in Fungi.</title>
        <authorList>
            <consortium name="DOE Joint Genome Institute"/>
            <person name="Mondo S.J."/>
            <person name="Dannebaum R.O."/>
            <person name="Kuo R.C."/>
            <person name="Labutti K."/>
            <person name="Haridas S."/>
            <person name="Kuo A."/>
            <person name="Salamov A."/>
            <person name="Ahrendt S.R."/>
            <person name="Lipzen A."/>
            <person name="Sullivan W."/>
            <person name="Andreopoulos W.B."/>
            <person name="Clum A."/>
            <person name="Lindquist E."/>
            <person name="Daum C."/>
            <person name="Ramamoorthy G.K."/>
            <person name="Gryganskyi A."/>
            <person name="Culley D."/>
            <person name="Magnuson J.K."/>
            <person name="James T.Y."/>
            <person name="O'Malley M.A."/>
            <person name="Stajich J.E."/>
            <person name="Spatafora J.W."/>
            <person name="Visel A."/>
            <person name="Grigoriev I.V."/>
        </authorList>
    </citation>
    <scope>NUCLEOTIDE SEQUENCE [LARGE SCALE GENOMIC DNA]</scope>
    <source>
        <strain evidence="2 3">NRRL 3301</strain>
    </source>
</reference>
<keyword evidence="1" id="KW-0472">Membrane</keyword>
<dbReference type="Proteomes" id="UP000242146">
    <property type="component" value="Unassembled WGS sequence"/>
</dbReference>
<keyword evidence="1" id="KW-1133">Transmembrane helix</keyword>
<feature type="transmembrane region" description="Helical" evidence="1">
    <location>
        <begin position="69"/>
        <end position="97"/>
    </location>
</feature>
<keyword evidence="1" id="KW-0812">Transmembrane</keyword>
<evidence type="ECO:0000256" key="1">
    <source>
        <dbReference type="SAM" id="Phobius"/>
    </source>
</evidence>
<evidence type="ECO:0000313" key="2">
    <source>
        <dbReference type="EMBL" id="ORX52340.1"/>
    </source>
</evidence>
<proteinExistence type="predicted"/>
<comment type="caution">
    <text evidence="2">The sequence shown here is derived from an EMBL/GenBank/DDBJ whole genome shotgun (WGS) entry which is preliminary data.</text>
</comment>
<gene>
    <name evidence="2" type="ORF">DM01DRAFT_1391602</name>
</gene>
<protein>
    <submittedName>
        <fullName evidence="2">Uncharacterized protein</fullName>
    </submittedName>
</protein>
<sequence length="109" mass="12497">MVVVVARVLGTVTTAGVPFFDHAILRFKLIWKADSSRKTQFLVKSMSVFSHLRIFSHSKKKKITPLPSAAYFFLWVEACFFSQLIFSFLFVFALFLAEHSVLFSLTVEQ</sequence>